<dbReference type="SUPFAM" id="SSF53756">
    <property type="entry name" value="UDP-Glycosyltransferase/glycogen phosphorylase"/>
    <property type="match status" value="1"/>
</dbReference>
<keyword evidence="4" id="KW-1185">Reference proteome</keyword>
<dbReference type="Proteomes" id="UP000032679">
    <property type="component" value="Unassembled WGS sequence"/>
</dbReference>
<proteinExistence type="predicted"/>
<comment type="caution">
    <text evidence="3">The sequence shown here is derived from an EMBL/GenBank/DDBJ whole genome shotgun (WGS) entry which is preliminary data.</text>
</comment>
<dbReference type="PANTHER" id="PTHR46401:SF8">
    <property type="entry name" value="BLL6006 PROTEIN"/>
    <property type="match status" value="1"/>
</dbReference>
<dbReference type="RefSeq" id="WP_048848121.1">
    <property type="nucleotide sequence ID" value="NZ_BALE01000011.1"/>
</dbReference>
<feature type="region of interest" description="Disordered" evidence="1">
    <location>
        <begin position="1"/>
        <end position="36"/>
    </location>
</feature>
<dbReference type="CDD" id="cd03809">
    <property type="entry name" value="GT4_MtfB-like"/>
    <property type="match status" value="1"/>
</dbReference>
<accession>A0A0D6MJH0</accession>
<evidence type="ECO:0000256" key="1">
    <source>
        <dbReference type="SAM" id="MobiDB-lite"/>
    </source>
</evidence>
<feature type="domain" description="Glycosyl transferase family 1" evidence="2">
    <location>
        <begin position="343"/>
        <end position="498"/>
    </location>
</feature>
<dbReference type="STRING" id="1231623.Tasa_011_013"/>
<dbReference type="GO" id="GO:0016757">
    <property type="term" value="F:glycosyltransferase activity"/>
    <property type="evidence" value="ECO:0007669"/>
    <property type="project" value="InterPro"/>
</dbReference>
<name>A0A0D6MJH0_9PROT</name>
<dbReference type="AlphaFoldDB" id="A0A0D6MJH0"/>
<dbReference type="OrthoDB" id="9801609at2"/>
<feature type="compositionally biased region" description="Polar residues" evidence="1">
    <location>
        <begin position="1"/>
        <end position="20"/>
    </location>
</feature>
<dbReference type="InterPro" id="IPR001296">
    <property type="entry name" value="Glyco_trans_1"/>
</dbReference>
<dbReference type="Gene3D" id="3.40.50.2000">
    <property type="entry name" value="Glycogen Phosphorylase B"/>
    <property type="match status" value="1"/>
</dbReference>
<evidence type="ECO:0000313" key="4">
    <source>
        <dbReference type="Proteomes" id="UP000032679"/>
    </source>
</evidence>
<dbReference type="PANTHER" id="PTHR46401">
    <property type="entry name" value="GLYCOSYLTRANSFERASE WBBK-RELATED"/>
    <property type="match status" value="1"/>
</dbReference>
<dbReference type="EMBL" id="BALE01000011">
    <property type="protein sequence ID" value="GAN53794.1"/>
    <property type="molecule type" value="Genomic_DNA"/>
</dbReference>
<dbReference type="Pfam" id="PF00534">
    <property type="entry name" value="Glycos_transf_1"/>
    <property type="match status" value="1"/>
</dbReference>
<evidence type="ECO:0000259" key="2">
    <source>
        <dbReference type="Pfam" id="PF00534"/>
    </source>
</evidence>
<gene>
    <name evidence="3" type="ORF">Tasa_011_013</name>
</gene>
<protein>
    <submittedName>
        <fullName evidence="3">Glycosyl transferase group 1 family protein</fullName>
    </submittedName>
</protein>
<keyword evidence="3" id="KW-0808">Transferase</keyword>
<sequence length="532" mass="58624">MVLHDSMTSNRPATWGSGTNPDPFPAARGKPAGRSDRRTRVLMELRPCFDGYAGIPQETRLLFGAFAASSDFLMGGLLNGAASNAGARADTASDPALRVFSQAGHLIALDNGHTPASLLRRIGNRTIGSYTAERLSVLRRAREIDGLGTTLDPEVFGDWIWMRLMRLGLEPEQRALIERGKFIFPRMSWGDAARLATLNSRARTTLDMAASGWDIHLAHTPSPYRLRGGKLVVRYHDAIPLLWPHTISHAWQHARSHYRMLKANIADGAWFVCTSEPVRDDLLRLFPKAEKRSIVIPTMSSGAFRPEPRPAAQIQSIIKRGRDAGASKLRALPSAKTDSLPGASAKVDNQPFIMAVSTLEPRKNYEMLMRAAAVAHRRRDGGFHLVMVANPGWRSEREVALLRQLVNENIVYHLSDVSTHDLRALYTAAHAVICPSRAEGFDLATVEAMACGAPVFASDIPVHRWVCGDAVEYFDPYDEDRLSNLISEVVSAPRKEGRLADLADQGLRRAGLYAPSVLEPAWHNAMDQVARA</sequence>
<reference evidence="3 4" key="1">
    <citation type="submission" date="2012-10" db="EMBL/GenBank/DDBJ databases">
        <title>Genome sequencing of Tanticharoenia sakaeratensis NBRC 103193.</title>
        <authorList>
            <person name="Azuma Y."/>
            <person name="Hadano H."/>
            <person name="Hirakawa H."/>
            <person name="Matsushita K."/>
        </authorList>
    </citation>
    <scope>NUCLEOTIDE SEQUENCE [LARGE SCALE GENOMIC DNA]</scope>
    <source>
        <strain evidence="3 4">NBRC 103193</strain>
    </source>
</reference>
<organism evidence="3 4">
    <name type="scientific">Tanticharoenia sakaeratensis NBRC 103193</name>
    <dbReference type="NCBI Taxonomy" id="1231623"/>
    <lineage>
        <taxon>Bacteria</taxon>
        <taxon>Pseudomonadati</taxon>
        <taxon>Pseudomonadota</taxon>
        <taxon>Alphaproteobacteria</taxon>
        <taxon>Acetobacterales</taxon>
        <taxon>Acetobacteraceae</taxon>
        <taxon>Tanticharoenia</taxon>
    </lineage>
</organism>
<evidence type="ECO:0000313" key="3">
    <source>
        <dbReference type="EMBL" id="GAN53794.1"/>
    </source>
</evidence>